<gene>
    <name evidence="1" type="ORF">LCGC14_1220610</name>
</gene>
<dbReference type="AlphaFoldDB" id="A0A0F9NTN9"/>
<protein>
    <submittedName>
        <fullName evidence="1">Uncharacterized protein</fullName>
    </submittedName>
</protein>
<name>A0A0F9NTN9_9ZZZZ</name>
<sequence>MNASSRNGKRNGWRYNNSSLKSNIKNNEFIKNVRKKLMEEKLRKHFEK</sequence>
<comment type="caution">
    <text evidence="1">The sequence shown here is derived from an EMBL/GenBank/DDBJ whole genome shotgun (WGS) entry which is preliminary data.</text>
</comment>
<dbReference type="EMBL" id="LAZR01006422">
    <property type="protein sequence ID" value="KKM92225.1"/>
    <property type="molecule type" value="Genomic_DNA"/>
</dbReference>
<reference evidence="1" key="1">
    <citation type="journal article" date="2015" name="Nature">
        <title>Complex archaea that bridge the gap between prokaryotes and eukaryotes.</title>
        <authorList>
            <person name="Spang A."/>
            <person name="Saw J.H."/>
            <person name="Jorgensen S.L."/>
            <person name="Zaremba-Niedzwiedzka K."/>
            <person name="Martijn J."/>
            <person name="Lind A.E."/>
            <person name="van Eijk R."/>
            <person name="Schleper C."/>
            <person name="Guy L."/>
            <person name="Ettema T.J."/>
        </authorList>
    </citation>
    <scope>NUCLEOTIDE SEQUENCE</scope>
</reference>
<accession>A0A0F9NTN9</accession>
<evidence type="ECO:0000313" key="1">
    <source>
        <dbReference type="EMBL" id="KKM92225.1"/>
    </source>
</evidence>
<organism evidence="1">
    <name type="scientific">marine sediment metagenome</name>
    <dbReference type="NCBI Taxonomy" id="412755"/>
    <lineage>
        <taxon>unclassified sequences</taxon>
        <taxon>metagenomes</taxon>
        <taxon>ecological metagenomes</taxon>
    </lineage>
</organism>
<proteinExistence type="predicted"/>